<evidence type="ECO:0000259" key="15">
    <source>
        <dbReference type="PROSITE" id="PS50853"/>
    </source>
</evidence>
<dbReference type="InterPro" id="IPR036116">
    <property type="entry name" value="FN3_sf"/>
</dbReference>
<dbReference type="Gene3D" id="1.10.510.10">
    <property type="entry name" value="Transferase(Phosphotransferase) domain 1"/>
    <property type="match status" value="1"/>
</dbReference>
<evidence type="ECO:0000313" key="16">
    <source>
        <dbReference type="EMBL" id="CAH2241730.1"/>
    </source>
</evidence>
<dbReference type="GO" id="GO:0005886">
    <property type="term" value="C:plasma membrane"/>
    <property type="evidence" value="ECO:0007669"/>
    <property type="project" value="TreeGrafter"/>
</dbReference>
<evidence type="ECO:0000256" key="12">
    <source>
        <dbReference type="ARBA" id="ARBA00051243"/>
    </source>
</evidence>
<proteinExistence type="predicted"/>
<dbReference type="SUPFAM" id="SSF49265">
    <property type="entry name" value="Fibronectin type III"/>
    <property type="match status" value="5"/>
</dbReference>
<evidence type="ECO:0000256" key="13">
    <source>
        <dbReference type="SAM" id="SignalP"/>
    </source>
</evidence>
<name>A0A8S4S1J6_9NEOP</name>
<dbReference type="InterPro" id="IPR050449">
    <property type="entry name" value="Ephrin_rcpt_TKs"/>
</dbReference>
<feature type="domain" description="Fibronectin type-III" evidence="15">
    <location>
        <begin position="131"/>
        <end position="227"/>
    </location>
</feature>
<dbReference type="InterPro" id="IPR000719">
    <property type="entry name" value="Prot_kinase_dom"/>
</dbReference>
<sequence length="2012" mass="225108">MAGTMSPPQNWHKWLVLSLFGLALSARTIGCDYGSITEKFGAEAVARCNEKCPFQNRTGDGHFDVSCGSDCSVQQCRLGCNLWLEGLENSCQTVCNVTSETVISRELYCVMGCNEALNTYLQKVRDLLGTPPAPALVADSLTATSLSLVWDAPNLGNLSYLLQWRYEELPGSWQYYSNSSHSDKSIIHVENLRPYTKYRFRVAIFLSGHNGEPVYSTPSVVISTLESGEPSSAPTALRAAAPDPSRVAISWEPGPFPNGPLISYVLRLADTQPNTNDALEDMPASNNTLFYMFQNLAPAREYEVSVAMRNAVGEGPRAYVRIKTPPSPTSVPSQQPILILGGEHNILAAPANDMLSDPVELYNTEHNITGVGIDFSSDSLFVSVSNGYVYRSSLTKKSSSKAILTPEYISYKPLDLSVDWLNKHLYVLGEVYYTKEGSSWSNTSFYSSWEILRCDFDGKNKIVALSGFNSRPIHFEVDAYNGYLFWALRGVERGGLYRLDLANISNGVRHDAPPEQIVRDAHLGAFTVDHADFRLLVAHLRQNTVLAVSLDGREVTDFRSKTQTPMFLSARSIAYANGLFYWTNGREMLTEEYHEKSDSYFHNEYPLAYNTKTIATRQVLVALRSCQPIPVPVNPPLGVQSIMGIHRAKVSWSPPHLLGHQGTGAWQQWTFQLQVTEATNGYSITIENITESMYVVESMLPDTEYVFRVAAVTESGSGPWSSEFIGKTLTFSPTTSQSTLLWSGPGGLLQTDLTGDNLQTLIHRAFLKTVYITDISWYRDKLYLVTNASTVMWYNTTSHEMGLMPNMDNVGSLAVDWVGKKIYWSNPKQQLITRGNFDGGNREPVPIVTVAKELTIDSLEAYIYWNTGHAVEASRLNGENKIIYYPAQLFSGKQVMGLTADLENKWLYWLVRSYDGSELHRAPTADQISAGINEVSGSLVTRLSGTATLGPLCYFSGRLVWVQDSSRAVVSDLAGKYTAELIPRVHVIAVRDPTLHKNSESIIAIPETINATSIAVEGEWDKFNVTWASAARVNLNTSRVYYDVSLHFHGQYKIERTVDVAWVEVTSRSVAPYSSMEVTVRAHTQWGGGSVARSALRTPQAPPAAPRAPRVYIQPAHSGGPLTATFRWEAPSRSNGIVRGYEAQCWAVGGAPVKPSACADARLSPLHTQLMLRDLAPASTYFFQVRAFTDAGYGQYSEIVSASSDEINPIPKVIISSQESIKIVDLDSGESELIPKSTGIPIDFVVNIEENVAYWANNLEEIFSSRINGSGNYKLTSINGTATSICVDWVSRSVYWTQLEITSTESYVMYRADLGIPNTRPHITRVLARKQPIYSLQIAPKLRSLYWYEESNHKGLGTLMTSNVNGNNVKTFFTMHNSEDKCNCPQNPHVAKSFVIDMTKKDIELYWVDPWANHITASDMNGCICKVIVNATEKRKYDFPPMAVTVDSKYLYWYNSTEKNIFYTNKFKGNKIEQVKSSIGYKIMALDPGNQPYPPRQCLFPSSRKLVPHVMSHSANSITLKFPPVSKPVKCEKLQYEMAATEYTVYYRIHVKNDSSICDKESCQYITSTNDIVALKELKSFTNYTVMIEATNYYAKLHEMKPLLGEPLIIQTAAEAPTAPKDVTVIVLSPVRAQVEWTPDPSLYYELHWSTDDSLSVPRNIKEHNTYVVAGRTGNMSRLSPATAYTVWVRARSRHSSVAADSAPLRLRTYPPPAPLALRNATAYTLTVIWPPPTSYKIHSYAVEYTEHSSELEQWIACEQSDNAEWLASALQPATRYRFRLHLQYVEHAEPYYWPVDDQFTYLTLGDVPGAPGALHVEAVGERMMRARWTEPEARGAQIQEYRIWGRPHHRAALADFISHDVATATLRKGATEQEKTEFLKEAALMSNFKHEHILRLLGVCLDNDPNYIIMELMEGGDLLSYLRAKRASLYTPESLTLLDLLNMCVDVTKGCRYLEEMHFVHRDLACRNCLVAHRANGRVVKIGDFGLARDIYKNDYYRKEGEGIKLTLLKG</sequence>
<dbReference type="OrthoDB" id="65481at2759"/>
<evidence type="ECO:0000256" key="4">
    <source>
        <dbReference type="ARBA" id="ARBA00022679"/>
    </source>
</evidence>
<dbReference type="PROSITE" id="PS00109">
    <property type="entry name" value="PROTEIN_KINASE_TYR"/>
    <property type="match status" value="1"/>
</dbReference>
<dbReference type="PROSITE" id="PS50853">
    <property type="entry name" value="FN3"/>
    <property type="match status" value="6"/>
</dbReference>
<keyword evidence="3" id="KW-0597">Phosphoprotein</keyword>
<dbReference type="InterPro" id="IPR013783">
    <property type="entry name" value="Ig-like_fold"/>
</dbReference>
<dbReference type="Pfam" id="PF00041">
    <property type="entry name" value="fn3"/>
    <property type="match status" value="5"/>
</dbReference>
<feature type="domain" description="Fibronectin type-III" evidence="15">
    <location>
        <begin position="1619"/>
        <end position="1712"/>
    </location>
</feature>
<organism evidence="16 17">
    <name type="scientific">Pararge aegeria aegeria</name>
    <dbReference type="NCBI Taxonomy" id="348720"/>
    <lineage>
        <taxon>Eukaryota</taxon>
        <taxon>Metazoa</taxon>
        <taxon>Ecdysozoa</taxon>
        <taxon>Arthropoda</taxon>
        <taxon>Hexapoda</taxon>
        <taxon>Insecta</taxon>
        <taxon>Pterygota</taxon>
        <taxon>Neoptera</taxon>
        <taxon>Endopterygota</taxon>
        <taxon>Lepidoptera</taxon>
        <taxon>Glossata</taxon>
        <taxon>Ditrysia</taxon>
        <taxon>Papilionoidea</taxon>
        <taxon>Nymphalidae</taxon>
        <taxon>Satyrinae</taxon>
        <taxon>Satyrini</taxon>
        <taxon>Parargina</taxon>
        <taxon>Pararge</taxon>
    </lineage>
</organism>
<keyword evidence="6" id="KW-0547">Nucleotide-binding</keyword>
<dbReference type="SMART" id="SM00219">
    <property type="entry name" value="TyrKc"/>
    <property type="match status" value="1"/>
</dbReference>
<dbReference type="Pfam" id="PF07714">
    <property type="entry name" value="PK_Tyr_Ser-Thr"/>
    <property type="match status" value="1"/>
</dbReference>
<feature type="domain" description="Fibronectin type-III" evidence="15">
    <location>
        <begin position="233"/>
        <end position="328"/>
    </location>
</feature>
<dbReference type="PROSITE" id="PS00239">
    <property type="entry name" value="RECEPTOR_TYR_KIN_II"/>
    <property type="match status" value="1"/>
</dbReference>
<keyword evidence="8" id="KW-0067">ATP-binding</keyword>
<evidence type="ECO:0000256" key="1">
    <source>
        <dbReference type="ARBA" id="ARBA00004167"/>
    </source>
</evidence>
<evidence type="ECO:0000256" key="6">
    <source>
        <dbReference type="ARBA" id="ARBA00022741"/>
    </source>
</evidence>
<dbReference type="Proteomes" id="UP000838756">
    <property type="component" value="Unassembled WGS sequence"/>
</dbReference>
<dbReference type="Gene3D" id="3.30.200.20">
    <property type="entry name" value="Phosphorylase Kinase, domain 1"/>
    <property type="match status" value="1"/>
</dbReference>
<feature type="signal peptide" evidence="13">
    <location>
        <begin position="1"/>
        <end position="30"/>
    </location>
</feature>
<evidence type="ECO:0000256" key="11">
    <source>
        <dbReference type="ARBA" id="ARBA00023170"/>
    </source>
</evidence>
<evidence type="ECO:0000256" key="7">
    <source>
        <dbReference type="ARBA" id="ARBA00022777"/>
    </source>
</evidence>
<feature type="chain" id="PRO_5035844248" description="receptor protein-tyrosine kinase" evidence="13">
    <location>
        <begin position="31"/>
        <end position="2012"/>
    </location>
</feature>
<evidence type="ECO:0000256" key="5">
    <source>
        <dbReference type="ARBA" id="ARBA00022692"/>
    </source>
</evidence>
<dbReference type="SMART" id="SM00060">
    <property type="entry name" value="FN3"/>
    <property type="match status" value="9"/>
</dbReference>
<dbReference type="PANTHER" id="PTHR46877">
    <property type="entry name" value="EPH RECEPTOR A5"/>
    <property type="match status" value="1"/>
</dbReference>
<gene>
    <name evidence="16" type="primary">jg16297</name>
    <name evidence="16" type="ORF">PAEG_LOCUS18141</name>
</gene>
<keyword evidence="10" id="KW-0472">Membrane</keyword>
<reference evidence="16" key="1">
    <citation type="submission" date="2022-03" db="EMBL/GenBank/DDBJ databases">
        <authorList>
            <person name="Lindestad O."/>
        </authorList>
    </citation>
    <scope>NUCLEOTIDE SEQUENCE</scope>
</reference>
<feature type="domain" description="Protein kinase" evidence="14">
    <location>
        <begin position="1827"/>
        <end position="2012"/>
    </location>
</feature>
<comment type="subcellular location">
    <subcellularLocation>
        <location evidence="1">Membrane</location>
        <topology evidence="1">Single-pass membrane protein</topology>
    </subcellularLocation>
</comment>
<dbReference type="InterPro" id="IPR002011">
    <property type="entry name" value="Tyr_kinase_rcpt_2_CS"/>
</dbReference>
<dbReference type="GO" id="GO:0005005">
    <property type="term" value="F:transmembrane-ephrin receptor activity"/>
    <property type="evidence" value="ECO:0007669"/>
    <property type="project" value="TreeGrafter"/>
</dbReference>
<comment type="catalytic activity">
    <reaction evidence="12">
        <text>L-tyrosyl-[protein] + ATP = O-phospho-L-tyrosyl-[protein] + ADP + H(+)</text>
        <dbReference type="Rhea" id="RHEA:10596"/>
        <dbReference type="Rhea" id="RHEA-COMP:10136"/>
        <dbReference type="Rhea" id="RHEA-COMP:20101"/>
        <dbReference type="ChEBI" id="CHEBI:15378"/>
        <dbReference type="ChEBI" id="CHEBI:30616"/>
        <dbReference type="ChEBI" id="CHEBI:46858"/>
        <dbReference type="ChEBI" id="CHEBI:61978"/>
        <dbReference type="ChEBI" id="CHEBI:456216"/>
        <dbReference type="EC" id="2.7.10.1"/>
    </reaction>
</comment>
<feature type="domain" description="Fibronectin type-III" evidence="15">
    <location>
        <begin position="631"/>
        <end position="734"/>
    </location>
</feature>
<feature type="domain" description="Fibronectin type-III" evidence="15">
    <location>
        <begin position="1714"/>
        <end position="1807"/>
    </location>
</feature>
<evidence type="ECO:0000256" key="2">
    <source>
        <dbReference type="ARBA" id="ARBA00011902"/>
    </source>
</evidence>
<evidence type="ECO:0000313" key="17">
    <source>
        <dbReference type="Proteomes" id="UP000838756"/>
    </source>
</evidence>
<dbReference type="InterPro" id="IPR011042">
    <property type="entry name" value="6-blade_b-propeller_TolB-like"/>
</dbReference>
<dbReference type="InterPro" id="IPR000033">
    <property type="entry name" value="LDLR_classB_rpt"/>
</dbReference>
<dbReference type="Gene3D" id="2.120.10.30">
    <property type="entry name" value="TolB, C-terminal domain"/>
    <property type="match status" value="3"/>
</dbReference>
<keyword evidence="9" id="KW-1133">Transmembrane helix</keyword>
<dbReference type="GO" id="GO:0007411">
    <property type="term" value="P:axon guidance"/>
    <property type="evidence" value="ECO:0007669"/>
    <property type="project" value="TreeGrafter"/>
</dbReference>
<evidence type="ECO:0000259" key="14">
    <source>
        <dbReference type="PROSITE" id="PS50011"/>
    </source>
</evidence>
<feature type="domain" description="Fibronectin type-III" evidence="15">
    <location>
        <begin position="1105"/>
        <end position="1207"/>
    </location>
</feature>
<keyword evidence="5" id="KW-0812">Transmembrane</keyword>
<evidence type="ECO:0000256" key="10">
    <source>
        <dbReference type="ARBA" id="ARBA00023136"/>
    </source>
</evidence>
<dbReference type="EMBL" id="CAKXAJ010025589">
    <property type="protein sequence ID" value="CAH2241730.1"/>
    <property type="molecule type" value="Genomic_DNA"/>
</dbReference>
<dbReference type="Gene3D" id="2.60.40.10">
    <property type="entry name" value="Immunoglobulins"/>
    <property type="match status" value="6"/>
</dbReference>
<protein>
    <recommendedName>
        <fullName evidence="2">receptor protein-tyrosine kinase</fullName>
        <ecNumber evidence="2">2.7.10.1</ecNumber>
    </recommendedName>
</protein>
<dbReference type="SUPFAM" id="SSF56112">
    <property type="entry name" value="Protein kinase-like (PK-like)"/>
    <property type="match status" value="1"/>
</dbReference>
<comment type="caution">
    <text evidence="16">The sequence shown here is derived from an EMBL/GenBank/DDBJ whole genome shotgun (WGS) entry which is preliminary data.</text>
</comment>
<dbReference type="EC" id="2.7.10.1" evidence="2"/>
<dbReference type="InterPro" id="IPR020635">
    <property type="entry name" value="Tyr_kinase_cat_dom"/>
</dbReference>
<evidence type="ECO:0000256" key="3">
    <source>
        <dbReference type="ARBA" id="ARBA00022553"/>
    </source>
</evidence>
<keyword evidence="13" id="KW-0732">Signal</keyword>
<dbReference type="SMART" id="SM00135">
    <property type="entry name" value="LY"/>
    <property type="match status" value="2"/>
</dbReference>
<dbReference type="SUPFAM" id="SSF63825">
    <property type="entry name" value="YWTD domain"/>
    <property type="match status" value="3"/>
</dbReference>
<evidence type="ECO:0000256" key="8">
    <source>
        <dbReference type="ARBA" id="ARBA00022840"/>
    </source>
</evidence>
<dbReference type="InterPro" id="IPR003961">
    <property type="entry name" value="FN3_dom"/>
</dbReference>
<dbReference type="InterPro" id="IPR011009">
    <property type="entry name" value="Kinase-like_dom_sf"/>
</dbReference>
<keyword evidence="17" id="KW-1185">Reference proteome</keyword>
<keyword evidence="11" id="KW-0675">Receptor</keyword>
<evidence type="ECO:0000256" key="9">
    <source>
        <dbReference type="ARBA" id="ARBA00022989"/>
    </source>
</evidence>
<keyword evidence="4" id="KW-0808">Transferase</keyword>
<dbReference type="InterPro" id="IPR008266">
    <property type="entry name" value="Tyr_kinase_AS"/>
</dbReference>
<dbReference type="InterPro" id="IPR001245">
    <property type="entry name" value="Ser-Thr/Tyr_kinase_cat_dom"/>
</dbReference>
<dbReference type="GO" id="GO:0005524">
    <property type="term" value="F:ATP binding"/>
    <property type="evidence" value="ECO:0007669"/>
    <property type="project" value="UniProtKB-KW"/>
</dbReference>
<dbReference type="CDD" id="cd00063">
    <property type="entry name" value="FN3"/>
    <property type="match status" value="7"/>
</dbReference>
<keyword evidence="7" id="KW-0418">Kinase</keyword>
<accession>A0A8S4S1J6</accession>
<dbReference type="GO" id="GO:0030425">
    <property type="term" value="C:dendrite"/>
    <property type="evidence" value="ECO:0007669"/>
    <property type="project" value="TreeGrafter"/>
</dbReference>
<dbReference type="PROSITE" id="PS50011">
    <property type="entry name" value="PROTEIN_KINASE_DOM"/>
    <property type="match status" value="1"/>
</dbReference>
<dbReference type="PANTHER" id="PTHR46877:SF14">
    <property type="entry name" value="RECEPTOR PROTEIN-TYROSINE KINASE"/>
    <property type="match status" value="1"/>
</dbReference>